<dbReference type="GO" id="GO:0005524">
    <property type="term" value="F:ATP binding"/>
    <property type="evidence" value="ECO:0007669"/>
    <property type="project" value="UniProtKB-KW"/>
</dbReference>
<dbReference type="PROSITE" id="PS50975">
    <property type="entry name" value="ATP_GRASP"/>
    <property type="match status" value="1"/>
</dbReference>
<evidence type="ECO:0000256" key="3">
    <source>
        <dbReference type="ARBA" id="ARBA00022840"/>
    </source>
</evidence>
<dbReference type="Gene3D" id="3.30.470.20">
    <property type="entry name" value="ATP-grasp fold, B domain"/>
    <property type="match status" value="1"/>
</dbReference>
<reference evidence="5" key="1">
    <citation type="submission" date="2018-05" db="EMBL/GenBank/DDBJ databases">
        <authorList>
            <person name="Lanie J.A."/>
            <person name="Ng W.-L."/>
            <person name="Kazmierczak K.M."/>
            <person name="Andrzejewski T.M."/>
            <person name="Davidsen T.M."/>
            <person name="Wayne K.J."/>
            <person name="Tettelin H."/>
            <person name="Glass J.I."/>
            <person name="Rusch D."/>
            <person name="Podicherti R."/>
            <person name="Tsui H.-C.T."/>
            <person name="Winkler M.E."/>
        </authorList>
    </citation>
    <scope>NUCLEOTIDE SEQUENCE</scope>
</reference>
<gene>
    <name evidence="5" type="ORF">METZ01_LOCUS298750</name>
</gene>
<dbReference type="PANTHER" id="PTHR43334">
    <property type="entry name" value="ACETATE--COA LIGASE [ADP-FORMING]"/>
    <property type="match status" value="1"/>
</dbReference>
<evidence type="ECO:0000259" key="4">
    <source>
        <dbReference type="PROSITE" id="PS50975"/>
    </source>
</evidence>
<dbReference type="Gene3D" id="3.30.1490.20">
    <property type="entry name" value="ATP-grasp fold, A domain"/>
    <property type="match status" value="1"/>
</dbReference>
<evidence type="ECO:0000313" key="5">
    <source>
        <dbReference type="EMBL" id="SVC45896.1"/>
    </source>
</evidence>
<keyword evidence="1" id="KW-0436">Ligase</keyword>
<evidence type="ECO:0000256" key="1">
    <source>
        <dbReference type="ARBA" id="ARBA00022598"/>
    </source>
</evidence>
<accession>A0A382MAP2</accession>
<proteinExistence type="predicted"/>
<keyword evidence="3" id="KW-0067">ATP-binding</keyword>
<dbReference type="FunFam" id="3.30.1490.20:FF:000020">
    <property type="entry name" value="Protein lysine acetyltransferase"/>
    <property type="match status" value="1"/>
</dbReference>
<dbReference type="InterPro" id="IPR051538">
    <property type="entry name" value="Acyl-CoA_Synth/Transferase"/>
</dbReference>
<feature type="domain" description="ATP-grasp" evidence="4">
    <location>
        <begin position="24"/>
        <end position="60"/>
    </location>
</feature>
<dbReference type="EMBL" id="UINC01092374">
    <property type="protein sequence ID" value="SVC45896.1"/>
    <property type="molecule type" value="Genomic_DNA"/>
</dbReference>
<protein>
    <recommendedName>
        <fullName evidence="4">ATP-grasp domain-containing protein</fullName>
    </recommendedName>
</protein>
<evidence type="ECO:0000256" key="2">
    <source>
        <dbReference type="ARBA" id="ARBA00022741"/>
    </source>
</evidence>
<dbReference type="InterPro" id="IPR013815">
    <property type="entry name" value="ATP_grasp_subdomain_1"/>
</dbReference>
<dbReference type="PANTHER" id="PTHR43334:SF1">
    <property type="entry name" value="3-HYDROXYPROPIONATE--COA LIGASE [ADP-FORMING]"/>
    <property type="match status" value="1"/>
</dbReference>
<dbReference type="Pfam" id="PF13549">
    <property type="entry name" value="ATP-grasp_5"/>
    <property type="match status" value="1"/>
</dbReference>
<dbReference type="AlphaFoldDB" id="A0A382MAP2"/>
<dbReference type="GO" id="GO:0016874">
    <property type="term" value="F:ligase activity"/>
    <property type="evidence" value="ECO:0007669"/>
    <property type="project" value="UniProtKB-KW"/>
</dbReference>
<keyword evidence="2" id="KW-0547">Nucleotide-binding</keyword>
<name>A0A382MAP2_9ZZZZ</name>
<dbReference type="SUPFAM" id="SSF56059">
    <property type="entry name" value="Glutathione synthetase ATP-binding domain-like"/>
    <property type="match status" value="1"/>
</dbReference>
<sequence length="233" mass="25195">MSASSVLENARKNGRTLLTEVESKELIKESGIPVSDTYLATSRAQATRIAQEIGLPVVLKIVSAEITHKSDIGGVKVGLESLKQVRDAYDSIIASAKQAAPNSSVLGVSVQRMENPGVEVIIGASKDPQFGHVIMFGLGGVLVEILKDVSLRLVPLTPRDAKQMILEIKSLPMLQGYRNYPACDLDKLEQAILNLSAFLENHPEVKELDLNPLLCYPDGLIAVDARVVLEEVS</sequence>
<dbReference type="GO" id="GO:0046872">
    <property type="term" value="F:metal ion binding"/>
    <property type="evidence" value="ECO:0007669"/>
    <property type="project" value="InterPro"/>
</dbReference>
<dbReference type="InterPro" id="IPR011761">
    <property type="entry name" value="ATP-grasp"/>
</dbReference>
<organism evidence="5">
    <name type="scientific">marine metagenome</name>
    <dbReference type="NCBI Taxonomy" id="408172"/>
    <lineage>
        <taxon>unclassified sequences</taxon>
        <taxon>metagenomes</taxon>
        <taxon>ecological metagenomes</taxon>
    </lineage>
</organism>